<protein>
    <recommendedName>
        <fullName evidence="1">DUF6876 domain-containing protein</fullName>
    </recommendedName>
</protein>
<evidence type="ECO:0000313" key="2">
    <source>
        <dbReference type="EMBL" id="POS00926.1"/>
    </source>
</evidence>
<reference evidence="2 3" key="1">
    <citation type="submission" date="2018-01" db="EMBL/GenBank/DDBJ databases">
        <title>Genomic Encyclopedia of Type Strains, Phase I: the one thousand microbial genomes (KMG-I) project.</title>
        <authorList>
            <person name="Goeker M."/>
        </authorList>
    </citation>
    <scope>NUCLEOTIDE SEQUENCE [LARGE SCALE GENOMIC DNA]</scope>
    <source>
        <strain evidence="2 3">DSM 17960</strain>
    </source>
</reference>
<dbReference type="InterPro" id="IPR049241">
    <property type="entry name" value="DUF6876"/>
</dbReference>
<accession>A0A2S4N5H8</accession>
<gene>
    <name evidence="2" type="ORF">Q361_11730</name>
</gene>
<evidence type="ECO:0000259" key="1">
    <source>
        <dbReference type="Pfam" id="PF21781"/>
    </source>
</evidence>
<dbReference type="AlphaFoldDB" id="A0A2S4N5H8"/>
<dbReference type="OrthoDB" id="1441652at2"/>
<dbReference type="EMBL" id="PQNY01000017">
    <property type="protein sequence ID" value="POS00926.1"/>
    <property type="molecule type" value="Genomic_DNA"/>
</dbReference>
<keyword evidence="3" id="KW-1185">Reference proteome</keyword>
<proteinExistence type="predicted"/>
<feature type="domain" description="DUF6876" evidence="1">
    <location>
        <begin position="9"/>
        <end position="124"/>
    </location>
</feature>
<organism evidence="2 3">
    <name type="scientific">Flavobacterium croceum DSM 17960</name>
    <dbReference type="NCBI Taxonomy" id="1121886"/>
    <lineage>
        <taxon>Bacteria</taxon>
        <taxon>Pseudomonadati</taxon>
        <taxon>Bacteroidota</taxon>
        <taxon>Flavobacteriia</taxon>
        <taxon>Flavobacteriales</taxon>
        <taxon>Flavobacteriaceae</taxon>
        <taxon>Flavobacterium</taxon>
    </lineage>
</organism>
<evidence type="ECO:0000313" key="3">
    <source>
        <dbReference type="Proteomes" id="UP000237056"/>
    </source>
</evidence>
<comment type="caution">
    <text evidence="2">The sequence shown here is derived from an EMBL/GenBank/DDBJ whole genome shotgun (WGS) entry which is preliminary data.</text>
</comment>
<sequence length="124" mass="14815">MSRTNALSLIPGYYGGENFYKNPLFPNFVYTEGIREIAEKSNSFWLIVDIFCFQLSTELKNQSFQVWKLERVFQEDKPTTSFMLFCEDGNEKTLLVRKYDISNFQFDMYHIWFVDNTLLLPVEY</sequence>
<dbReference type="Proteomes" id="UP000237056">
    <property type="component" value="Unassembled WGS sequence"/>
</dbReference>
<dbReference type="Pfam" id="PF21781">
    <property type="entry name" value="DUF6876"/>
    <property type="match status" value="1"/>
</dbReference>
<dbReference type="RefSeq" id="WP_103726883.1">
    <property type="nucleotide sequence ID" value="NZ_PQNY01000017.1"/>
</dbReference>
<name>A0A2S4N5H8_9FLAO</name>